<keyword evidence="4" id="KW-1185">Reference proteome</keyword>
<name>A0AAD3CVZ1_9STRA</name>
<reference evidence="3 4" key="1">
    <citation type="journal article" date="2021" name="Sci. Rep.">
        <title>The genome of the diatom Chaetoceros tenuissimus carries an ancient integrated fragment of an extant virus.</title>
        <authorList>
            <person name="Hongo Y."/>
            <person name="Kimura K."/>
            <person name="Takaki Y."/>
            <person name="Yoshida Y."/>
            <person name="Baba S."/>
            <person name="Kobayashi G."/>
            <person name="Nagasaki K."/>
            <person name="Hano T."/>
            <person name="Tomaru Y."/>
        </authorList>
    </citation>
    <scope>NUCLEOTIDE SEQUENCE [LARGE SCALE GENOMIC DNA]</scope>
    <source>
        <strain evidence="3 4">NIES-3715</strain>
    </source>
</reference>
<dbReference type="AlphaFoldDB" id="A0AAD3CVZ1"/>
<feature type="chain" id="PRO_5042246696" description="(S)-ureidoglycine aminohydrolase cupin domain-containing protein" evidence="2">
    <location>
        <begin position="23"/>
        <end position="159"/>
    </location>
</feature>
<evidence type="ECO:0000256" key="2">
    <source>
        <dbReference type="SAM" id="SignalP"/>
    </source>
</evidence>
<evidence type="ECO:0000313" key="4">
    <source>
        <dbReference type="Proteomes" id="UP001054902"/>
    </source>
</evidence>
<feature type="transmembrane region" description="Helical" evidence="1">
    <location>
        <begin position="139"/>
        <end position="158"/>
    </location>
</feature>
<organism evidence="3 4">
    <name type="scientific">Chaetoceros tenuissimus</name>
    <dbReference type="NCBI Taxonomy" id="426638"/>
    <lineage>
        <taxon>Eukaryota</taxon>
        <taxon>Sar</taxon>
        <taxon>Stramenopiles</taxon>
        <taxon>Ochrophyta</taxon>
        <taxon>Bacillariophyta</taxon>
        <taxon>Coscinodiscophyceae</taxon>
        <taxon>Chaetocerotophycidae</taxon>
        <taxon>Chaetocerotales</taxon>
        <taxon>Chaetocerotaceae</taxon>
        <taxon>Chaetoceros</taxon>
    </lineage>
</organism>
<sequence length="159" mass="17173">MKYSFLLVALISVISFSADTNGFSIGPTATSKTVTQRWTTNLFASPKYSMPSQQESEQLGIREWPQQTKSSTWEDQASEGQTLVSYILQGSGTLYVDGSSSKRFNTGMLVEVDGPVTLKWEKDDGEDVILLTPGFENTGLFAGALVGFVAMVGALLALS</sequence>
<evidence type="ECO:0008006" key="5">
    <source>
        <dbReference type="Google" id="ProtNLM"/>
    </source>
</evidence>
<evidence type="ECO:0000256" key="1">
    <source>
        <dbReference type="SAM" id="Phobius"/>
    </source>
</evidence>
<keyword evidence="1" id="KW-0472">Membrane</keyword>
<feature type="signal peptide" evidence="2">
    <location>
        <begin position="1"/>
        <end position="22"/>
    </location>
</feature>
<protein>
    <recommendedName>
        <fullName evidence="5">(S)-ureidoglycine aminohydrolase cupin domain-containing protein</fullName>
    </recommendedName>
</protein>
<proteinExistence type="predicted"/>
<dbReference type="EMBL" id="BLLK01000046">
    <property type="protein sequence ID" value="GFH52993.1"/>
    <property type="molecule type" value="Genomic_DNA"/>
</dbReference>
<evidence type="ECO:0000313" key="3">
    <source>
        <dbReference type="EMBL" id="GFH52993.1"/>
    </source>
</evidence>
<gene>
    <name evidence="3" type="ORF">CTEN210_09469</name>
</gene>
<accession>A0AAD3CVZ1</accession>
<keyword evidence="1" id="KW-1133">Transmembrane helix</keyword>
<keyword evidence="1" id="KW-0812">Transmembrane</keyword>
<dbReference type="Proteomes" id="UP001054902">
    <property type="component" value="Unassembled WGS sequence"/>
</dbReference>
<comment type="caution">
    <text evidence="3">The sequence shown here is derived from an EMBL/GenBank/DDBJ whole genome shotgun (WGS) entry which is preliminary data.</text>
</comment>
<keyword evidence="2" id="KW-0732">Signal</keyword>